<reference evidence="7 8" key="1">
    <citation type="submission" date="2015-12" db="EMBL/GenBank/DDBJ databases">
        <title>Draft genome sequence of Acidibacillus ferrooxidans ITV001, isolated from a chalcopyrite acid mine drainage site in Brazil.</title>
        <authorList>
            <person name="Dall'Agnol H."/>
            <person name="Nancucheo I."/>
            <person name="Johnson B."/>
            <person name="Oliveira R."/>
            <person name="Leite L."/>
            <person name="Pylro V."/>
            <person name="Nunes G.L."/>
            <person name="Tzotzos G."/>
            <person name="Fernandes G.R."/>
            <person name="Dutra J."/>
            <person name="Orellana S.C."/>
            <person name="Oliveira G."/>
        </authorList>
    </citation>
    <scope>NUCLEOTIDE SEQUENCE [LARGE SCALE GENOMIC DNA]</scope>
    <source>
        <strain evidence="8">ITV01</strain>
    </source>
</reference>
<feature type="transmembrane region" description="Helical" evidence="6">
    <location>
        <begin position="191"/>
        <end position="212"/>
    </location>
</feature>
<keyword evidence="3 6" id="KW-0812">Transmembrane</keyword>
<evidence type="ECO:0000313" key="7">
    <source>
        <dbReference type="EMBL" id="KUO95660.1"/>
    </source>
</evidence>
<dbReference type="PANTHER" id="PTHR38825:SF2">
    <property type="entry name" value="LYSINE TRANSPORTER LYSE"/>
    <property type="match status" value="1"/>
</dbReference>
<feature type="transmembrane region" description="Helical" evidence="6">
    <location>
        <begin position="110"/>
        <end position="135"/>
    </location>
</feature>
<dbReference type="RefSeq" id="WP_067716522.1">
    <property type="nucleotide sequence ID" value="NZ_LPVJ01000042.1"/>
</dbReference>
<feature type="transmembrane region" description="Helical" evidence="6">
    <location>
        <begin position="71"/>
        <end position="90"/>
    </location>
</feature>
<dbReference type="GO" id="GO:0006865">
    <property type="term" value="P:amino acid transport"/>
    <property type="evidence" value="ECO:0007669"/>
    <property type="project" value="InterPro"/>
</dbReference>
<keyword evidence="8" id="KW-1185">Reference proteome</keyword>
<evidence type="ECO:0000256" key="1">
    <source>
        <dbReference type="ARBA" id="ARBA00004651"/>
    </source>
</evidence>
<sequence length="222" mass="24256">MSVFLITASILGFVYSAAPGAVNTEALRRGLQRGFTASFLVQIGALLGDLVWAIIGLTGVALVFHFLSVRIVLGIAGITFLLRMAWLSFLDARKPLDLTLNHDKKEQRDFITGVVFSLANPFGIAFWGGIGGGFASHIVGMPLIDKLLLLFLGFSVGAFAWCIGISALVAWSRKYVGAKLLRGIFTISSLAMAYFALEMLWTFIHSTIYPLFPHRLRLKSSQ</sequence>
<evidence type="ECO:0000256" key="4">
    <source>
        <dbReference type="ARBA" id="ARBA00022989"/>
    </source>
</evidence>
<accession>A0A124IVX7</accession>
<dbReference type="Proteomes" id="UP000053557">
    <property type="component" value="Unassembled WGS sequence"/>
</dbReference>
<proteinExistence type="predicted"/>
<dbReference type="Pfam" id="PF01810">
    <property type="entry name" value="LysE"/>
    <property type="match status" value="1"/>
</dbReference>
<dbReference type="EMBL" id="LPVJ01000042">
    <property type="protein sequence ID" value="KUO95660.1"/>
    <property type="molecule type" value="Genomic_DNA"/>
</dbReference>
<keyword evidence="4 6" id="KW-1133">Transmembrane helix</keyword>
<keyword evidence="2" id="KW-1003">Cell membrane</keyword>
<comment type="subcellular location">
    <subcellularLocation>
        <location evidence="1">Cell membrane</location>
        <topology evidence="1">Multi-pass membrane protein</topology>
    </subcellularLocation>
</comment>
<evidence type="ECO:0000256" key="6">
    <source>
        <dbReference type="SAM" id="Phobius"/>
    </source>
</evidence>
<feature type="transmembrane region" description="Helical" evidence="6">
    <location>
        <begin position="147"/>
        <end position="171"/>
    </location>
</feature>
<evidence type="ECO:0008006" key="9">
    <source>
        <dbReference type="Google" id="ProtNLM"/>
    </source>
</evidence>
<organism evidence="7 8">
    <name type="scientific">Ferroacidibacillus organovorans</name>
    <dbReference type="NCBI Taxonomy" id="1765683"/>
    <lineage>
        <taxon>Bacteria</taxon>
        <taxon>Bacillati</taxon>
        <taxon>Bacillota</taxon>
        <taxon>Bacilli</taxon>
        <taxon>Bacillales</taxon>
        <taxon>Alicyclobacillaceae</taxon>
        <taxon>Ferroacidibacillus</taxon>
    </lineage>
</organism>
<evidence type="ECO:0000256" key="2">
    <source>
        <dbReference type="ARBA" id="ARBA00022475"/>
    </source>
</evidence>
<evidence type="ECO:0000256" key="3">
    <source>
        <dbReference type="ARBA" id="ARBA00022692"/>
    </source>
</evidence>
<protein>
    <recommendedName>
        <fullName evidence="9">Chemotaxis protein</fullName>
    </recommendedName>
</protein>
<dbReference type="InterPro" id="IPR001123">
    <property type="entry name" value="LeuE-type"/>
</dbReference>
<dbReference type="PANTHER" id="PTHR38825">
    <property type="entry name" value="LYSINE EXPORTER PROTEIN (LYSE/YGGA)"/>
    <property type="match status" value="1"/>
</dbReference>
<keyword evidence="5 6" id="KW-0472">Membrane</keyword>
<name>A0A124IVX7_9BACL</name>
<feature type="transmembrane region" description="Helical" evidence="6">
    <location>
        <begin position="40"/>
        <end position="64"/>
    </location>
</feature>
<dbReference type="AlphaFoldDB" id="A0A124IVX7"/>
<dbReference type="OrthoDB" id="2974197at2"/>
<evidence type="ECO:0000256" key="5">
    <source>
        <dbReference type="ARBA" id="ARBA00023136"/>
    </source>
</evidence>
<dbReference type="GO" id="GO:0005886">
    <property type="term" value="C:plasma membrane"/>
    <property type="evidence" value="ECO:0007669"/>
    <property type="project" value="UniProtKB-SubCell"/>
</dbReference>
<gene>
    <name evidence="7" type="ORF">ATW55_04220</name>
</gene>
<evidence type="ECO:0000313" key="8">
    <source>
        <dbReference type="Proteomes" id="UP000053557"/>
    </source>
</evidence>
<comment type="caution">
    <text evidence="7">The sequence shown here is derived from an EMBL/GenBank/DDBJ whole genome shotgun (WGS) entry which is preliminary data.</text>
</comment>